<dbReference type="InterPro" id="IPR028641">
    <property type="entry name" value="RCC2"/>
</dbReference>
<dbReference type="PROSITE" id="PS50012">
    <property type="entry name" value="RCC1_3"/>
    <property type="match status" value="2"/>
</dbReference>
<feature type="repeat" description="RCC1" evidence="1">
    <location>
        <begin position="90"/>
        <end position="164"/>
    </location>
</feature>
<dbReference type="GO" id="GO:0016020">
    <property type="term" value="C:membrane"/>
    <property type="evidence" value="ECO:0007669"/>
    <property type="project" value="TreeGrafter"/>
</dbReference>
<evidence type="ECO:0008006" key="5">
    <source>
        <dbReference type="Google" id="ProtNLM"/>
    </source>
</evidence>
<dbReference type="PANTHER" id="PTHR46207">
    <property type="entry name" value="PROTEIN RCC2"/>
    <property type="match status" value="1"/>
</dbReference>
<organism evidence="3 4">
    <name type="scientific">Nesidiocoris tenuis</name>
    <dbReference type="NCBI Taxonomy" id="355587"/>
    <lineage>
        <taxon>Eukaryota</taxon>
        <taxon>Metazoa</taxon>
        <taxon>Ecdysozoa</taxon>
        <taxon>Arthropoda</taxon>
        <taxon>Hexapoda</taxon>
        <taxon>Insecta</taxon>
        <taxon>Pterygota</taxon>
        <taxon>Neoptera</taxon>
        <taxon>Paraneoptera</taxon>
        <taxon>Hemiptera</taxon>
        <taxon>Heteroptera</taxon>
        <taxon>Panheteroptera</taxon>
        <taxon>Cimicomorpha</taxon>
        <taxon>Miridae</taxon>
        <taxon>Dicyphina</taxon>
        <taxon>Nesidiocoris</taxon>
    </lineage>
</organism>
<dbReference type="EMBL" id="CADCXU010026621">
    <property type="protein sequence ID" value="CAB0013418.1"/>
    <property type="molecule type" value="Genomic_DNA"/>
</dbReference>
<dbReference type="Pfam" id="PF13540">
    <property type="entry name" value="RCC1_2"/>
    <property type="match status" value="1"/>
</dbReference>
<dbReference type="Pfam" id="PF00415">
    <property type="entry name" value="RCC1"/>
    <property type="match status" value="1"/>
</dbReference>
<accession>A0A6H5H9X1</accession>
<feature type="compositionally biased region" description="Basic residues" evidence="2">
    <location>
        <begin position="14"/>
        <end position="23"/>
    </location>
</feature>
<proteinExistence type="predicted"/>
<keyword evidence="4" id="KW-1185">Reference proteome</keyword>
<sequence length="303" mass="33209">MSSKRKNATPAGGKSKKNKKNGKKAAEEFSDYDDEFKSDVESGNDTDPEPLPDDDNESELADDGLVRYRGPPIVKVVCGGDFSVILDLKGNLHSFGDPEYGQLGHNCNGEFLIAANKMIRQAEKSPRIITTYIEKTKDSIKPIEPADFIDVACGTNHTIALDSKRRIFSWGFGGYGRLGHAEPKDEMVPRLIKFFETQGKGAKAVYCGSQFSLVVSDHKVTYLFGKTKNTGEVNMYPKPVQDLMGWNVRSVGAGGTCIMMAADSSTIGFGPSPTYGALVSRVIIVNIAKKKIMQNENWFYGIN</sequence>
<dbReference type="GO" id="GO:0031267">
    <property type="term" value="F:small GTPase binding"/>
    <property type="evidence" value="ECO:0007669"/>
    <property type="project" value="TreeGrafter"/>
</dbReference>
<feature type="repeat" description="RCC1" evidence="1">
    <location>
        <begin position="165"/>
        <end position="218"/>
    </location>
</feature>
<evidence type="ECO:0000313" key="4">
    <source>
        <dbReference type="Proteomes" id="UP000479000"/>
    </source>
</evidence>
<protein>
    <recommendedName>
        <fullName evidence="5">Protein RCC2 homolog</fullName>
    </recommendedName>
</protein>
<evidence type="ECO:0000313" key="3">
    <source>
        <dbReference type="EMBL" id="CAB0013418.1"/>
    </source>
</evidence>
<dbReference type="SUPFAM" id="SSF50985">
    <property type="entry name" value="RCC1/BLIP-II"/>
    <property type="match status" value="1"/>
</dbReference>
<dbReference type="InterPro" id="IPR000408">
    <property type="entry name" value="Reg_chr_condens"/>
</dbReference>
<dbReference type="OrthoDB" id="297375at2759"/>
<dbReference type="AlphaFoldDB" id="A0A6H5H9X1"/>
<feature type="compositionally biased region" description="Acidic residues" evidence="2">
    <location>
        <begin position="41"/>
        <end position="59"/>
    </location>
</feature>
<evidence type="ECO:0000256" key="1">
    <source>
        <dbReference type="PROSITE-ProRule" id="PRU00235"/>
    </source>
</evidence>
<feature type="region of interest" description="Disordered" evidence="2">
    <location>
        <begin position="1"/>
        <end position="59"/>
    </location>
</feature>
<dbReference type="PANTHER" id="PTHR46207:SF1">
    <property type="entry name" value="PROTEIN RCC2"/>
    <property type="match status" value="1"/>
</dbReference>
<dbReference type="Proteomes" id="UP000479000">
    <property type="component" value="Unassembled WGS sequence"/>
</dbReference>
<dbReference type="PROSITE" id="PS00626">
    <property type="entry name" value="RCC1_2"/>
    <property type="match status" value="1"/>
</dbReference>
<evidence type="ECO:0000256" key="2">
    <source>
        <dbReference type="SAM" id="MobiDB-lite"/>
    </source>
</evidence>
<reference evidence="3 4" key="1">
    <citation type="submission" date="2020-02" db="EMBL/GenBank/DDBJ databases">
        <authorList>
            <person name="Ferguson B K."/>
        </authorList>
    </citation>
    <scope>NUCLEOTIDE SEQUENCE [LARGE SCALE GENOMIC DNA]</scope>
</reference>
<gene>
    <name evidence="3" type="ORF">NTEN_LOCUS18029</name>
</gene>
<name>A0A6H5H9X1_9HEMI</name>
<dbReference type="InterPro" id="IPR009091">
    <property type="entry name" value="RCC1/BLIP-II"/>
</dbReference>
<dbReference type="Gene3D" id="2.130.10.30">
    <property type="entry name" value="Regulator of chromosome condensation 1/beta-lactamase-inhibitor protein II"/>
    <property type="match status" value="1"/>
</dbReference>